<sequence>MRVNRRSVLKAGALAGVSAATPALAAMGGEALVIHDSRIAESRAFAMGQGIDLARGWSQLRAHPGAARVEGLTRWSDYVALRGLLAARGLRVLREEKVPAPLSGRAHLFRWSMATR</sequence>
<organism evidence="2 3">
    <name type="scientific">Novosphingobium cyanobacteriorum</name>
    <dbReference type="NCBI Taxonomy" id="3024215"/>
    <lineage>
        <taxon>Bacteria</taxon>
        <taxon>Pseudomonadati</taxon>
        <taxon>Pseudomonadota</taxon>
        <taxon>Alphaproteobacteria</taxon>
        <taxon>Sphingomonadales</taxon>
        <taxon>Sphingomonadaceae</taxon>
        <taxon>Novosphingobium</taxon>
    </lineage>
</organism>
<evidence type="ECO:0000313" key="3">
    <source>
        <dbReference type="Proteomes" id="UP001222770"/>
    </source>
</evidence>
<dbReference type="Proteomes" id="UP001222770">
    <property type="component" value="Unassembled WGS sequence"/>
</dbReference>
<gene>
    <name evidence="2" type="ORF">POM99_14915</name>
</gene>
<name>A0ABT6CKR9_9SPHN</name>
<reference evidence="2 3" key="1">
    <citation type="submission" date="2023-03" db="EMBL/GenBank/DDBJ databases">
        <title>Novosphingobium cyanobacteriorum sp. nov., isolated from a eutrophic reservoir during the Microcystis bloom period.</title>
        <authorList>
            <person name="Kang M."/>
            <person name="Le V."/>
            <person name="Ko S.-R."/>
            <person name="Lee S.-A."/>
            <person name="Ahn C.-Y."/>
        </authorList>
    </citation>
    <scope>NUCLEOTIDE SEQUENCE [LARGE SCALE GENOMIC DNA]</scope>
    <source>
        <strain evidence="2 3">HBC54</strain>
    </source>
</reference>
<comment type="caution">
    <text evidence="2">The sequence shown here is derived from an EMBL/GenBank/DDBJ whole genome shotgun (WGS) entry which is preliminary data.</text>
</comment>
<evidence type="ECO:0000256" key="1">
    <source>
        <dbReference type="SAM" id="SignalP"/>
    </source>
</evidence>
<feature type="signal peptide" evidence="1">
    <location>
        <begin position="1"/>
        <end position="25"/>
    </location>
</feature>
<keyword evidence="1" id="KW-0732">Signal</keyword>
<dbReference type="EMBL" id="JAROCY010000014">
    <property type="protein sequence ID" value="MDF8334496.1"/>
    <property type="molecule type" value="Genomic_DNA"/>
</dbReference>
<accession>A0ABT6CKR9</accession>
<protein>
    <submittedName>
        <fullName evidence="2">Uncharacterized protein</fullName>
    </submittedName>
</protein>
<dbReference type="PROSITE" id="PS51318">
    <property type="entry name" value="TAT"/>
    <property type="match status" value="1"/>
</dbReference>
<keyword evidence="3" id="KW-1185">Reference proteome</keyword>
<dbReference type="InterPro" id="IPR006311">
    <property type="entry name" value="TAT_signal"/>
</dbReference>
<feature type="chain" id="PRO_5045959050" evidence="1">
    <location>
        <begin position="26"/>
        <end position="116"/>
    </location>
</feature>
<evidence type="ECO:0000313" key="2">
    <source>
        <dbReference type="EMBL" id="MDF8334496.1"/>
    </source>
</evidence>
<proteinExistence type="predicted"/>
<dbReference type="RefSeq" id="WP_277279216.1">
    <property type="nucleotide sequence ID" value="NZ_JAROCY010000014.1"/>
</dbReference>